<dbReference type="CDD" id="cd13999">
    <property type="entry name" value="STKc_MAP3K-like"/>
    <property type="match status" value="2"/>
</dbReference>
<feature type="coiled-coil region" evidence="5">
    <location>
        <begin position="744"/>
        <end position="771"/>
    </location>
</feature>
<dbReference type="InterPro" id="IPR001245">
    <property type="entry name" value="Ser-Thr/Tyr_kinase_cat_dom"/>
</dbReference>
<dbReference type="PRINTS" id="PR00109">
    <property type="entry name" value="TYRKINASE"/>
</dbReference>
<dbReference type="Gene3D" id="3.30.200.20">
    <property type="entry name" value="Phosphorylase Kinase, domain 1"/>
    <property type="match status" value="2"/>
</dbReference>
<evidence type="ECO:0000256" key="1">
    <source>
        <dbReference type="ARBA" id="ARBA00022543"/>
    </source>
</evidence>
<evidence type="ECO:0008006" key="11">
    <source>
        <dbReference type="Google" id="ProtNLM"/>
    </source>
</evidence>
<evidence type="ECO:0000256" key="3">
    <source>
        <dbReference type="ARBA" id="ARBA00022991"/>
    </source>
</evidence>
<sequence>MEKPPPNELLKKLLELEQSHEHLKQEMSRLKVSTELTQQSHSVSPYQPARRNIGEGAPARRKSVPAAFQKQKCIQDSINLRNGVGGIGRRSSVGKFTNRQNAMSEKIYGYTAEEVVGKNPVDVMVDERDAPFARGVAQRCVSGESWTGEFPLKSKSGERILAVCTCSPFYDDEGSLVGIISITGNTEPYMHPRVPLATLEAKEDEGSSSTGRNGFASRLGFGTNGAGLDSHQPIQTAIASKISFLASKVSNKVKSKMRVGDSGATFSEGVCGATLSDKGDDASSSGVSIQRGDLIYPPFGVFSCDESDGNTAAPKILTSKAEHEVSKGRPTHSRWHWLQNEQARERCHQINPFCDVNSGSESSDSSKWSSSVNANSTRSTSSCGSASSSGMNKVDDTDSDCLEYEILWDDLTIGEDIGRGSCGTVYHSLWFGSDVAVKVFSKQEYSKEVMQSFRQEVFLMKRLRHPNVLLFMGAVTSPPRLCIVSEFLPRGSLFLLLRRSASKLDWRRRINMALDIARGMNYLHCCSPPIVHRDLKSSNLLVDRNWTVKVADFGLSRIKHETYLTSKSGKGTPQWMAPEVLRNESVDEKSDIYSFGVVLWELATGKIPWETLNSMQVIGAVGFMNQRLEIPKDIDPPETHIPRTDGGTKRHAKKVYTKVPSDPCWLLVPKRTASRQRDGEKRHKSASEVQCVSEAHGIRSQSRDSNHPPCLLNTFFFNLRFDSNDPAIQLAYLQIRLKMETPPAEQLLKKILELEESQEHLKQEMSRLKVSTEIRQRSHSVSPHRPARRNIGDGAQLWRKSGAASFRNRNASPMRKESRFQGSMNLRGGGGASAGKFTDNQNAMAEKLYGYSAAEALGENPIDILADNRDAACAMNIARRCVRGESWTGEFPVKTKSGERFSAVTTCSPFYDDDGTLIGVICITSKTEHYMNPRISLAKLKRQEGETSSHPARNSFSSKLGLDSEQPIQAAISSKISNVASKVRSKMRAGDSSATPSEGGSGDSHHSDHGVFGATLSDHRDDAAASSGSSTPRGDLIPAPFGVFTCNDEKLPSKPFSDEGDEKPAIHKVLTSKAEEWMAKKGFSLPWKGNEQEDSKGRPTHSVWPWVQSDQEKDKSGLKSESLAFESKKPTNSEGSSLWSSSVNANNTSSASSNGSTSNSVMNKVDTDSEGLEYEILWDDLTIGEQIGQGSCGTVYHGLWFGSDVAVKVFSKQEYSKEIIQSFRQEVSLMRRLRHPNVLLFMGAVTSPPRLCIVSEFLPRGSLFRLLQRNTSKLDWRRRINMAMDIARGMNYLHHCSPPIIHRDLKSSNLLVDKNWTVKVADFGLSRIKHETYLTSKSGKGTPQWMAPEVLRNESADEKSDIYSFGVVLWELATEKIPWETLNSMQVIGAVGFMNQRLEIPKDVDPLWITLMESCWHSDTKLRPTFRELMEKLRELQKKYSIQFQAKRAALLNDNSPLNDN</sequence>
<reference evidence="9 10" key="1">
    <citation type="submission" date="2021-03" db="EMBL/GenBank/DDBJ databases">
        <authorList>
            <person name="King G.J."/>
            <person name="Bancroft I."/>
            <person name="Baten A."/>
            <person name="Bloomfield J."/>
            <person name="Borpatragohain P."/>
            <person name="He Z."/>
            <person name="Irish N."/>
            <person name="Irwin J."/>
            <person name="Liu K."/>
            <person name="Mauleon R.P."/>
            <person name="Moore J."/>
            <person name="Morris R."/>
            <person name="Ostergaard L."/>
            <person name="Wang B."/>
            <person name="Wells R."/>
        </authorList>
    </citation>
    <scope>NUCLEOTIDE SEQUENCE [LARGE SCALE GENOMIC DNA]</scope>
    <source>
        <strain evidence="9">R-o-18</strain>
        <tissue evidence="9">Leaf</tissue>
    </source>
</reference>
<protein>
    <recommendedName>
        <fullName evidence="11">Protein kinase domain-containing protein</fullName>
    </recommendedName>
</protein>
<feature type="compositionally biased region" description="Polar residues" evidence="6">
    <location>
        <begin position="948"/>
        <end position="958"/>
    </location>
</feature>
<dbReference type="SUPFAM" id="SSF56112">
    <property type="entry name" value="Protein kinase-like (PK-like)"/>
    <property type="match status" value="2"/>
</dbReference>
<dbReference type="Pfam" id="PF07714">
    <property type="entry name" value="PK_Tyr_Ser-Thr"/>
    <property type="match status" value="2"/>
</dbReference>
<dbReference type="InterPro" id="IPR051681">
    <property type="entry name" value="Ser/Thr_Kinases-Pseudokinases"/>
</dbReference>
<feature type="region of interest" description="Disordered" evidence="6">
    <location>
        <begin position="632"/>
        <end position="652"/>
    </location>
</feature>
<keyword evidence="5" id="KW-0175">Coiled coil</keyword>
<dbReference type="Gene3D" id="3.30.450.20">
    <property type="entry name" value="PAS domain"/>
    <property type="match status" value="2"/>
</dbReference>
<organism evidence="9 10">
    <name type="scientific">Brassica rapa subsp. trilocularis</name>
    <dbReference type="NCBI Taxonomy" id="1813537"/>
    <lineage>
        <taxon>Eukaryota</taxon>
        <taxon>Viridiplantae</taxon>
        <taxon>Streptophyta</taxon>
        <taxon>Embryophyta</taxon>
        <taxon>Tracheophyta</taxon>
        <taxon>Spermatophyta</taxon>
        <taxon>Magnoliopsida</taxon>
        <taxon>eudicotyledons</taxon>
        <taxon>Gunneridae</taxon>
        <taxon>Pentapetalae</taxon>
        <taxon>rosids</taxon>
        <taxon>malvids</taxon>
        <taxon>Brassicales</taxon>
        <taxon>Brassicaceae</taxon>
        <taxon>Brassiceae</taxon>
        <taxon>Brassica</taxon>
    </lineage>
</organism>
<dbReference type="InterPro" id="IPR001610">
    <property type="entry name" value="PAC"/>
</dbReference>
<dbReference type="PROSITE" id="PS00108">
    <property type="entry name" value="PROTEIN_KINASE_ST"/>
    <property type="match status" value="2"/>
</dbReference>
<dbReference type="SMART" id="SM00220">
    <property type="entry name" value="S_TKc"/>
    <property type="match status" value="2"/>
</dbReference>
<feature type="domain" description="Protein kinase" evidence="7">
    <location>
        <begin position="411"/>
        <end position="774"/>
    </location>
</feature>
<dbReference type="PROSITE" id="PS50011">
    <property type="entry name" value="PROTEIN_KINASE_DOM"/>
    <property type="match status" value="2"/>
</dbReference>
<keyword evidence="3" id="KW-0157">Chromophore</keyword>
<dbReference type="InterPro" id="IPR000014">
    <property type="entry name" value="PAS"/>
</dbReference>
<dbReference type="Pfam" id="PF13426">
    <property type="entry name" value="PAS_9"/>
    <property type="match status" value="2"/>
</dbReference>
<dbReference type="SMART" id="SM00086">
    <property type="entry name" value="PAC"/>
    <property type="match status" value="2"/>
</dbReference>
<feature type="compositionally biased region" description="Basic and acidic residues" evidence="6">
    <location>
        <begin position="632"/>
        <end position="648"/>
    </location>
</feature>
<evidence type="ECO:0000256" key="4">
    <source>
        <dbReference type="ARBA" id="ARBA00023170"/>
    </source>
</evidence>
<dbReference type="PANTHER" id="PTHR44329">
    <property type="entry name" value="SERINE/THREONINE-PROTEIN KINASE TNNI3K-RELATED"/>
    <property type="match status" value="1"/>
</dbReference>
<keyword evidence="2" id="KW-0716">Sensory transduction</keyword>
<dbReference type="CDD" id="cd00130">
    <property type="entry name" value="PAS"/>
    <property type="match status" value="1"/>
</dbReference>
<comment type="caution">
    <text evidence="9">The sequence shown here is derived from an EMBL/GenBank/DDBJ whole genome shotgun (WGS) entry which is preliminary data.</text>
</comment>
<keyword evidence="10" id="KW-1185">Reference proteome</keyword>
<dbReference type="Proteomes" id="UP000823674">
    <property type="component" value="Chromosome A05"/>
</dbReference>
<feature type="region of interest" description="Disordered" evidence="6">
    <location>
        <begin position="358"/>
        <end position="394"/>
    </location>
</feature>
<dbReference type="InterPro" id="IPR011009">
    <property type="entry name" value="Kinase-like_dom_sf"/>
</dbReference>
<evidence type="ECO:0000256" key="6">
    <source>
        <dbReference type="SAM" id="MobiDB-lite"/>
    </source>
</evidence>
<evidence type="ECO:0000259" key="8">
    <source>
        <dbReference type="PROSITE" id="PS50112"/>
    </source>
</evidence>
<feature type="region of interest" description="Disordered" evidence="6">
    <location>
        <begin position="1085"/>
        <end position="1164"/>
    </location>
</feature>
<dbReference type="EMBL" id="JADBGQ010000005">
    <property type="protein sequence ID" value="KAG5399109.1"/>
    <property type="molecule type" value="Genomic_DNA"/>
</dbReference>
<feature type="region of interest" description="Disordered" evidence="6">
    <location>
        <begin position="34"/>
        <end position="66"/>
    </location>
</feature>
<feature type="compositionally biased region" description="Low complexity" evidence="6">
    <location>
        <begin position="358"/>
        <end position="390"/>
    </location>
</feature>
<evidence type="ECO:0000256" key="5">
    <source>
        <dbReference type="SAM" id="Coils"/>
    </source>
</evidence>
<dbReference type="PROSITE" id="PS50112">
    <property type="entry name" value="PAS"/>
    <property type="match status" value="1"/>
</dbReference>
<dbReference type="PANTHER" id="PTHR44329:SF107">
    <property type="entry name" value="PROTEIN KINASE DOMAIN-CONTAINING PROTEIN"/>
    <property type="match status" value="1"/>
</dbReference>
<keyword evidence="4" id="KW-0675">Receptor</keyword>
<accession>A0ABQ7MK35</accession>
<evidence type="ECO:0000313" key="9">
    <source>
        <dbReference type="EMBL" id="KAG5399109.1"/>
    </source>
</evidence>
<evidence type="ECO:0000259" key="7">
    <source>
        <dbReference type="PROSITE" id="PS50011"/>
    </source>
</evidence>
<evidence type="ECO:0000256" key="2">
    <source>
        <dbReference type="ARBA" id="ARBA00022606"/>
    </source>
</evidence>
<feature type="compositionally biased region" description="Low complexity" evidence="6">
    <location>
        <begin position="1140"/>
        <end position="1161"/>
    </location>
</feature>
<dbReference type="SUPFAM" id="SSF55785">
    <property type="entry name" value="PYP-like sensor domain (PAS domain)"/>
    <property type="match status" value="2"/>
</dbReference>
<dbReference type="InterPro" id="IPR000719">
    <property type="entry name" value="Prot_kinase_dom"/>
</dbReference>
<feature type="region of interest" description="Disordered" evidence="6">
    <location>
        <begin position="941"/>
        <end position="962"/>
    </location>
</feature>
<gene>
    <name evidence="9" type="primary">A05p051310.1_BraROA</name>
    <name evidence="9" type="ORF">IGI04_020923</name>
</gene>
<feature type="domain" description="PAS" evidence="8">
    <location>
        <begin position="101"/>
        <end position="144"/>
    </location>
</feature>
<feature type="region of interest" description="Disordered" evidence="6">
    <location>
        <begin position="983"/>
        <end position="1041"/>
    </location>
</feature>
<name>A0ABQ7MK35_BRACM</name>
<feature type="compositionally biased region" description="Polar residues" evidence="6">
    <location>
        <begin position="34"/>
        <end position="45"/>
    </location>
</feature>
<dbReference type="InterPro" id="IPR035965">
    <property type="entry name" value="PAS-like_dom_sf"/>
</dbReference>
<keyword evidence="1" id="KW-0600">Photoreceptor protein</keyword>
<evidence type="ECO:0000313" key="10">
    <source>
        <dbReference type="Proteomes" id="UP000823674"/>
    </source>
</evidence>
<dbReference type="NCBIfam" id="TIGR00229">
    <property type="entry name" value="sensory_box"/>
    <property type="match status" value="2"/>
</dbReference>
<dbReference type="Gene3D" id="1.10.510.10">
    <property type="entry name" value="Transferase(Phosphotransferase) domain 1"/>
    <property type="match status" value="2"/>
</dbReference>
<feature type="domain" description="Protein kinase" evidence="7">
    <location>
        <begin position="1181"/>
        <end position="1436"/>
    </location>
</feature>
<dbReference type="InterPro" id="IPR008271">
    <property type="entry name" value="Ser/Thr_kinase_AS"/>
</dbReference>
<proteinExistence type="predicted"/>